<keyword evidence="1" id="KW-0539">Nucleus</keyword>
<feature type="compositionally biased region" description="Polar residues" evidence="2">
    <location>
        <begin position="281"/>
        <end position="295"/>
    </location>
</feature>
<keyword evidence="1" id="KW-0479">Metal-binding</keyword>
<feature type="region of interest" description="Disordered" evidence="2">
    <location>
        <begin position="357"/>
        <end position="410"/>
    </location>
</feature>
<keyword evidence="1" id="KW-0862">Zinc</keyword>
<comment type="subcellular location">
    <subcellularLocation>
        <location evidence="1">Nucleus</location>
    </subcellularLocation>
</comment>
<keyword evidence="1" id="KW-0863">Zinc-finger</keyword>
<evidence type="ECO:0000256" key="1">
    <source>
        <dbReference type="RuleBase" id="RU367018"/>
    </source>
</evidence>
<evidence type="ECO:0000313" key="4">
    <source>
        <dbReference type="Proteomes" id="UP000275267"/>
    </source>
</evidence>
<name>A0A3L6QGK2_PANMI</name>
<protein>
    <recommendedName>
        <fullName evidence="1">Protein FAR1-RELATED SEQUENCE</fullName>
    </recommendedName>
</protein>
<dbReference type="EMBL" id="PQIB02000012">
    <property type="protein sequence ID" value="RLM79329.1"/>
    <property type="molecule type" value="Genomic_DNA"/>
</dbReference>
<dbReference type="PANTHER" id="PTHR31669:SF217">
    <property type="entry name" value="PROTEIN FAR1-RELATED SEQUENCE"/>
    <property type="match status" value="1"/>
</dbReference>
<feature type="region of interest" description="Disordered" evidence="2">
    <location>
        <begin position="1"/>
        <end position="21"/>
    </location>
</feature>
<evidence type="ECO:0000313" key="3">
    <source>
        <dbReference type="EMBL" id="RLM79329.1"/>
    </source>
</evidence>
<comment type="caution">
    <text evidence="3">The sequence shown here is derived from an EMBL/GenBank/DDBJ whole genome shotgun (WGS) entry which is preliminary data.</text>
</comment>
<feature type="region of interest" description="Disordered" evidence="2">
    <location>
        <begin position="51"/>
        <end position="73"/>
    </location>
</feature>
<dbReference type="GO" id="GO:0005634">
    <property type="term" value="C:nucleus"/>
    <property type="evidence" value="ECO:0007669"/>
    <property type="project" value="UniProtKB-SubCell"/>
</dbReference>
<accession>A0A3L6QGK2</accession>
<proteinExistence type="inferred from homology"/>
<dbReference type="GO" id="GO:0006355">
    <property type="term" value="P:regulation of DNA-templated transcription"/>
    <property type="evidence" value="ECO:0007669"/>
    <property type="project" value="UniProtKB-UniRule"/>
</dbReference>
<reference evidence="4" key="1">
    <citation type="journal article" date="2019" name="Nat. Commun.">
        <title>The genome of broomcorn millet.</title>
        <authorList>
            <person name="Zou C."/>
            <person name="Miki D."/>
            <person name="Li D."/>
            <person name="Tang Q."/>
            <person name="Xiao L."/>
            <person name="Rajput S."/>
            <person name="Deng P."/>
            <person name="Jia W."/>
            <person name="Huang R."/>
            <person name="Zhang M."/>
            <person name="Sun Y."/>
            <person name="Hu J."/>
            <person name="Fu X."/>
            <person name="Schnable P.S."/>
            <person name="Li F."/>
            <person name="Zhang H."/>
            <person name="Feng B."/>
            <person name="Zhu X."/>
            <person name="Liu R."/>
            <person name="Schnable J.C."/>
            <person name="Zhu J.-K."/>
            <person name="Zhang H."/>
        </authorList>
    </citation>
    <scope>NUCLEOTIDE SEQUENCE [LARGE SCALE GENOMIC DNA]</scope>
</reference>
<feature type="compositionally biased region" description="Basic and acidic residues" evidence="2">
    <location>
        <begin position="370"/>
        <end position="379"/>
    </location>
</feature>
<dbReference type="AlphaFoldDB" id="A0A3L6QGK2"/>
<dbReference type="InterPro" id="IPR031052">
    <property type="entry name" value="FHY3/FAR1"/>
</dbReference>
<dbReference type="OrthoDB" id="1746270at2759"/>
<comment type="function">
    <text evidence="1">Putative transcription activator involved in regulating light control of development.</text>
</comment>
<sequence>MVRGGGGGAPTPSVGDVLGPRPSPDNNAYCCDSSRGNHGCHWANERSPFYGSPPSHNDTDAARNSASRGAADSRRCTADLPRSNYRACVCAESEVEWSRLVDDCGIADHPTIMALWDKRERWIAAYFKGMYYGRMTSTQRSESQIRVLKDGYVSESTSLHMFARRMLDSLKHTDHMDAGETHNAQAEVVRACNAKFNEQLSWVYTRAVYQEYKKQYNNNIAFTRMSKMLPKLMRLGRVGSKSCRAYEETNRQLDKITSGIDMFPRNAGDESSEPSPLATGPVTTTGTSGNDDANSPPSPAVLRDGVLLIEPPVSRTKGRGPRKQKKNDVEPPLDGTPLSTYTRENYGDRECSRCGVQDTHYNTTCPINPDRSKSVETRTNKRGPKTNDGPQRKRGQPKIIRDLHEEDDMN</sequence>
<dbReference type="GO" id="GO:0008270">
    <property type="term" value="F:zinc ion binding"/>
    <property type="evidence" value="ECO:0007669"/>
    <property type="project" value="UniProtKB-UniRule"/>
</dbReference>
<comment type="similarity">
    <text evidence="1">Belongs to the FHY3/FAR1 family.</text>
</comment>
<gene>
    <name evidence="3" type="ORF">C2845_PM12G14750</name>
</gene>
<feature type="compositionally biased region" description="Basic residues" evidence="2">
    <location>
        <begin position="316"/>
        <end position="325"/>
    </location>
</feature>
<organism evidence="3 4">
    <name type="scientific">Panicum miliaceum</name>
    <name type="common">Proso millet</name>
    <name type="synonym">Broomcorn millet</name>
    <dbReference type="NCBI Taxonomy" id="4540"/>
    <lineage>
        <taxon>Eukaryota</taxon>
        <taxon>Viridiplantae</taxon>
        <taxon>Streptophyta</taxon>
        <taxon>Embryophyta</taxon>
        <taxon>Tracheophyta</taxon>
        <taxon>Spermatophyta</taxon>
        <taxon>Magnoliopsida</taxon>
        <taxon>Liliopsida</taxon>
        <taxon>Poales</taxon>
        <taxon>Poaceae</taxon>
        <taxon>PACMAD clade</taxon>
        <taxon>Panicoideae</taxon>
        <taxon>Panicodae</taxon>
        <taxon>Paniceae</taxon>
        <taxon>Panicinae</taxon>
        <taxon>Panicum</taxon>
        <taxon>Panicum sect. Panicum</taxon>
    </lineage>
</organism>
<feature type="region of interest" description="Disordered" evidence="2">
    <location>
        <begin position="256"/>
        <end position="344"/>
    </location>
</feature>
<evidence type="ECO:0000256" key="2">
    <source>
        <dbReference type="SAM" id="MobiDB-lite"/>
    </source>
</evidence>
<dbReference type="Proteomes" id="UP000275267">
    <property type="component" value="Unassembled WGS sequence"/>
</dbReference>
<keyword evidence="4" id="KW-1185">Reference proteome</keyword>
<dbReference type="PANTHER" id="PTHR31669">
    <property type="entry name" value="PROTEIN FAR1-RELATED SEQUENCE 10-RELATED"/>
    <property type="match status" value="1"/>
</dbReference>